<organism evidence="2 3">
    <name type="scientific">Fusarium heterosporum</name>
    <dbReference type="NCBI Taxonomy" id="42747"/>
    <lineage>
        <taxon>Eukaryota</taxon>
        <taxon>Fungi</taxon>
        <taxon>Dikarya</taxon>
        <taxon>Ascomycota</taxon>
        <taxon>Pezizomycotina</taxon>
        <taxon>Sordariomycetes</taxon>
        <taxon>Hypocreomycetidae</taxon>
        <taxon>Hypocreales</taxon>
        <taxon>Nectriaceae</taxon>
        <taxon>Fusarium</taxon>
        <taxon>Fusarium heterosporum species complex</taxon>
    </lineage>
</organism>
<dbReference type="PANTHER" id="PTHR48079:SF6">
    <property type="entry name" value="NAD(P)-BINDING DOMAIN-CONTAINING PROTEIN-RELATED"/>
    <property type="match status" value="1"/>
</dbReference>
<evidence type="ECO:0000313" key="2">
    <source>
        <dbReference type="EMBL" id="KAF5660168.1"/>
    </source>
</evidence>
<feature type="domain" description="NAD-dependent epimerase/dehydratase" evidence="1">
    <location>
        <begin position="58"/>
        <end position="247"/>
    </location>
</feature>
<dbReference type="SUPFAM" id="SSF51735">
    <property type="entry name" value="NAD(P)-binding Rossmann-fold domains"/>
    <property type="match status" value="1"/>
</dbReference>
<evidence type="ECO:0000259" key="1">
    <source>
        <dbReference type="Pfam" id="PF01370"/>
    </source>
</evidence>
<proteinExistence type="predicted"/>
<comment type="caution">
    <text evidence="2">The sequence shown here is derived from an EMBL/GenBank/DDBJ whole genome shotgun (WGS) entry which is preliminary data.</text>
</comment>
<dbReference type="InterPro" id="IPR001509">
    <property type="entry name" value="Epimerase_deHydtase"/>
</dbReference>
<sequence length="356" mass="39057">MHTYINSPNRCNVLVTTECSFCGGSVLNTILSSSHPSLRNIHISALVRREDQARIITALNITPILFASLDDTEFLSQTASEYDVVIHAANGYHIPSAKALIQGLAQRKAKTGKAVHYVHNSGTSNFGDRPVSGAYTESVPRVFSDKDDLCPYERQREEIEPYHQRTADVTVFDLGVETGVTTYIICSPLIYGRGTGLFNKSSIQIPILIRSAIARGEAIYAGDGLGSWNHTHIEDIAALYTLILAKTLAKEKIPSGKDGLYFADAGEQTWLDIAKGIARVGHQLGKLPVEPKSVTLTEASRAWFGGDEHLTELALCSHSLTNGEKSRELGWKPLKDDSRWEETIAEEFDVALKTMA</sequence>
<keyword evidence="3" id="KW-1185">Reference proteome</keyword>
<evidence type="ECO:0000313" key="3">
    <source>
        <dbReference type="Proteomes" id="UP000567885"/>
    </source>
</evidence>
<dbReference type="AlphaFoldDB" id="A0A8H5WJ93"/>
<dbReference type="Gene3D" id="3.40.50.720">
    <property type="entry name" value="NAD(P)-binding Rossmann-like Domain"/>
    <property type="match status" value="1"/>
</dbReference>
<dbReference type="EMBL" id="JAAGWQ010000200">
    <property type="protein sequence ID" value="KAF5660168.1"/>
    <property type="molecule type" value="Genomic_DNA"/>
</dbReference>
<dbReference type="InterPro" id="IPR036291">
    <property type="entry name" value="NAD(P)-bd_dom_sf"/>
</dbReference>
<dbReference type="GO" id="GO:0004029">
    <property type="term" value="F:aldehyde dehydrogenase (NAD+) activity"/>
    <property type="evidence" value="ECO:0007669"/>
    <property type="project" value="TreeGrafter"/>
</dbReference>
<accession>A0A8H5WJ93</accession>
<dbReference type="Proteomes" id="UP000567885">
    <property type="component" value="Unassembled WGS sequence"/>
</dbReference>
<dbReference type="Pfam" id="PF01370">
    <property type="entry name" value="Epimerase"/>
    <property type="match status" value="1"/>
</dbReference>
<dbReference type="OrthoDB" id="10262413at2759"/>
<protein>
    <submittedName>
        <fullName evidence="2">Nad dependent epimerase dehydratase family</fullName>
    </submittedName>
</protein>
<reference evidence="2 3" key="1">
    <citation type="submission" date="2020-05" db="EMBL/GenBank/DDBJ databases">
        <title>Identification and distribution of gene clusters putatively required for synthesis of sphingolipid metabolism inhibitors in phylogenetically diverse species of the filamentous fungus Fusarium.</title>
        <authorList>
            <person name="Kim H.-S."/>
            <person name="Busman M."/>
            <person name="Brown D.W."/>
            <person name="Divon H."/>
            <person name="Uhlig S."/>
            <person name="Proctor R.H."/>
        </authorList>
    </citation>
    <scope>NUCLEOTIDE SEQUENCE [LARGE SCALE GENOMIC DNA]</scope>
    <source>
        <strain evidence="2 3">NRRL 20693</strain>
    </source>
</reference>
<dbReference type="GO" id="GO:0005737">
    <property type="term" value="C:cytoplasm"/>
    <property type="evidence" value="ECO:0007669"/>
    <property type="project" value="TreeGrafter"/>
</dbReference>
<gene>
    <name evidence="2" type="ORF">FHETE_9142</name>
</gene>
<name>A0A8H5WJ93_FUSHE</name>
<dbReference type="InterPro" id="IPR051783">
    <property type="entry name" value="NAD(P)-dependent_oxidoreduct"/>
</dbReference>
<dbReference type="PANTHER" id="PTHR48079">
    <property type="entry name" value="PROTEIN YEEZ"/>
    <property type="match status" value="1"/>
</dbReference>